<feature type="domain" description="F-box" evidence="1">
    <location>
        <begin position="28"/>
        <end position="78"/>
    </location>
</feature>
<gene>
    <name evidence="2" type="ORF">BDQ12DRAFT_679662</name>
</gene>
<dbReference type="SUPFAM" id="SSF81383">
    <property type="entry name" value="F-box domain"/>
    <property type="match status" value="1"/>
</dbReference>
<organism evidence="2 3">
    <name type="scientific">Crucibulum laeve</name>
    <dbReference type="NCBI Taxonomy" id="68775"/>
    <lineage>
        <taxon>Eukaryota</taxon>
        <taxon>Fungi</taxon>
        <taxon>Dikarya</taxon>
        <taxon>Basidiomycota</taxon>
        <taxon>Agaricomycotina</taxon>
        <taxon>Agaricomycetes</taxon>
        <taxon>Agaricomycetidae</taxon>
        <taxon>Agaricales</taxon>
        <taxon>Agaricineae</taxon>
        <taxon>Nidulariaceae</taxon>
        <taxon>Crucibulum</taxon>
    </lineage>
</organism>
<dbReference type="Pfam" id="PF12937">
    <property type="entry name" value="F-box-like"/>
    <property type="match status" value="1"/>
</dbReference>
<reference evidence="2 3" key="1">
    <citation type="journal article" date="2019" name="Nat. Ecol. Evol.">
        <title>Megaphylogeny resolves global patterns of mushroom evolution.</title>
        <authorList>
            <person name="Varga T."/>
            <person name="Krizsan K."/>
            <person name="Foldi C."/>
            <person name="Dima B."/>
            <person name="Sanchez-Garcia M."/>
            <person name="Sanchez-Ramirez S."/>
            <person name="Szollosi G.J."/>
            <person name="Szarkandi J.G."/>
            <person name="Papp V."/>
            <person name="Albert L."/>
            <person name="Andreopoulos W."/>
            <person name="Angelini C."/>
            <person name="Antonin V."/>
            <person name="Barry K.W."/>
            <person name="Bougher N.L."/>
            <person name="Buchanan P."/>
            <person name="Buyck B."/>
            <person name="Bense V."/>
            <person name="Catcheside P."/>
            <person name="Chovatia M."/>
            <person name="Cooper J."/>
            <person name="Damon W."/>
            <person name="Desjardin D."/>
            <person name="Finy P."/>
            <person name="Geml J."/>
            <person name="Haridas S."/>
            <person name="Hughes K."/>
            <person name="Justo A."/>
            <person name="Karasinski D."/>
            <person name="Kautmanova I."/>
            <person name="Kiss B."/>
            <person name="Kocsube S."/>
            <person name="Kotiranta H."/>
            <person name="LaButti K.M."/>
            <person name="Lechner B.E."/>
            <person name="Liimatainen K."/>
            <person name="Lipzen A."/>
            <person name="Lukacs Z."/>
            <person name="Mihaltcheva S."/>
            <person name="Morgado L.N."/>
            <person name="Niskanen T."/>
            <person name="Noordeloos M.E."/>
            <person name="Ohm R.A."/>
            <person name="Ortiz-Santana B."/>
            <person name="Ovrebo C."/>
            <person name="Racz N."/>
            <person name="Riley R."/>
            <person name="Savchenko A."/>
            <person name="Shiryaev A."/>
            <person name="Soop K."/>
            <person name="Spirin V."/>
            <person name="Szebenyi C."/>
            <person name="Tomsovsky M."/>
            <person name="Tulloss R.E."/>
            <person name="Uehling J."/>
            <person name="Grigoriev I.V."/>
            <person name="Vagvolgyi C."/>
            <person name="Papp T."/>
            <person name="Martin F.M."/>
            <person name="Miettinen O."/>
            <person name="Hibbett D.S."/>
            <person name="Nagy L.G."/>
        </authorList>
    </citation>
    <scope>NUCLEOTIDE SEQUENCE [LARGE SCALE GENOMIC DNA]</scope>
    <source>
        <strain evidence="2 3">CBS 166.37</strain>
    </source>
</reference>
<accession>A0A5C3M9Q0</accession>
<proteinExistence type="predicted"/>
<dbReference type="InterPro" id="IPR032675">
    <property type="entry name" value="LRR_dom_sf"/>
</dbReference>
<dbReference type="InterPro" id="IPR001810">
    <property type="entry name" value="F-box_dom"/>
</dbReference>
<dbReference type="Gene3D" id="1.20.1280.50">
    <property type="match status" value="1"/>
</dbReference>
<evidence type="ECO:0000313" key="2">
    <source>
        <dbReference type="EMBL" id="TFK40558.1"/>
    </source>
</evidence>
<evidence type="ECO:0000313" key="3">
    <source>
        <dbReference type="Proteomes" id="UP000308652"/>
    </source>
</evidence>
<dbReference type="OrthoDB" id="3359674at2759"/>
<keyword evidence="3" id="KW-1185">Reference proteome</keyword>
<protein>
    <recommendedName>
        <fullName evidence="1">F-box domain-containing protein</fullName>
    </recommendedName>
</protein>
<dbReference type="Proteomes" id="UP000308652">
    <property type="component" value="Unassembled WGS sequence"/>
</dbReference>
<dbReference type="SUPFAM" id="SSF52047">
    <property type="entry name" value="RNI-like"/>
    <property type="match status" value="1"/>
</dbReference>
<evidence type="ECO:0000259" key="1">
    <source>
        <dbReference type="PROSITE" id="PS50181"/>
    </source>
</evidence>
<dbReference type="AlphaFoldDB" id="A0A5C3M9Q0"/>
<sequence length="497" mass="56493">MGLTPVLHSPRTRDLFSSTARIESYTLPPPINTLPPELLIQIFSYYSLLDDLAPATLRAVSKWWLEIVDSAPLLWQTIYLDDVDRSISCSREQSRMWVDRSAPLQYTVELNADDGNNILPLLSPLLPTIDRCHTLKLTGRRTESIPIAAREITPTSLDHLTIYLHDADDEFDLDEDFPPKDTFTPTYEGWQHSYSLNIWVTALPRPEHLTNLSFTYLRISEGIFGNIQTQPRAVLNFLSVCPGLESFTFEGWPHEEDLSDTTPLPIIPLLQLRTLHLKATCSARALLSSIHAPRLRNLYLTHLNVDFRLPGEQHDPGDSTDEAGDFSQSPWSDHATGMGLRKLISRSNPPLRILEMDFSDMRTKDFVWVFERLEELMEFRIVASDMSDRVMKLLRPVRSTEDTSDSGSQHDKQLRLRLPNLRDLELCNCNRLSGDVIADVLRSRVEYTTQLAKSSREGKEHQGANLDGVGIIACEGFNEGHGDLLRRILGKRLRTEA</sequence>
<dbReference type="PROSITE" id="PS50181">
    <property type="entry name" value="FBOX"/>
    <property type="match status" value="1"/>
</dbReference>
<name>A0A5C3M9Q0_9AGAR</name>
<dbReference type="EMBL" id="ML213596">
    <property type="protein sequence ID" value="TFK40558.1"/>
    <property type="molecule type" value="Genomic_DNA"/>
</dbReference>
<dbReference type="Gene3D" id="3.80.10.10">
    <property type="entry name" value="Ribonuclease Inhibitor"/>
    <property type="match status" value="1"/>
</dbReference>
<dbReference type="STRING" id="68775.A0A5C3M9Q0"/>
<dbReference type="InterPro" id="IPR036047">
    <property type="entry name" value="F-box-like_dom_sf"/>
</dbReference>